<feature type="transmembrane region" description="Helical" evidence="1">
    <location>
        <begin position="94"/>
        <end position="117"/>
    </location>
</feature>
<sequence length="217" mass="24365">MNQPTRRSRNIIKTFYQSVYGEVSDLQNQRAEETHGRYSSFRAKLLNERRAVEIFADSVASAFGSLGFALFHILIFGGWLLINLGYTGWPIFDPYPFGMLTTIVSLEAIFLSIFVLMSQNRAEQIRNLHQEVDFQINAQAEREITRLIKLVSAIHEKVGLGRPQDLEFRQMVSDLDPNQVAASIIADEKNEKNPASAVAPVAPVVKTKNSHASKSKA</sequence>
<dbReference type="AlphaFoldDB" id="A0A554JCK5"/>
<dbReference type="InterPro" id="IPR010406">
    <property type="entry name" value="DUF1003"/>
</dbReference>
<name>A0A554JCK5_9BACT</name>
<dbReference type="Pfam" id="PF06210">
    <property type="entry name" value="DUF1003"/>
    <property type="match status" value="1"/>
</dbReference>
<protein>
    <recommendedName>
        <fullName evidence="4">DUF1003 domain-containing protein</fullName>
    </recommendedName>
</protein>
<keyword evidence="1" id="KW-0472">Membrane</keyword>
<dbReference type="PANTHER" id="PTHR41386:SF1">
    <property type="entry name" value="MEMBRANE PROTEIN"/>
    <property type="match status" value="1"/>
</dbReference>
<keyword evidence="1" id="KW-0812">Transmembrane</keyword>
<dbReference type="Proteomes" id="UP000316253">
    <property type="component" value="Unassembled WGS sequence"/>
</dbReference>
<evidence type="ECO:0008006" key="4">
    <source>
        <dbReference type="Google" id="ProtNLM"/>
    </source>
</evidence>
<dbReference type="EMBL" id="VMFD01000018">
    <property type="protein sequence ID" value="TSC66020.1"/>
    <property type="molecule type" value="Genomic_DNA"/>
</dbReference>
<keyword evidence="1" id="KW-1133">Transmembrane helix</keyword>
<organism evidence="2 3">
    <name type="scientific">Candidatus Berkelbacteria bacterium Gr01-1014_85</name>
    <dbReference type="NCBI Taxonomy" id="2017150"/>
    <lineage>
        <taxon>Bacteria</taxon>
        <taxon>Candidatus Berkelbacteria</taxon>
    </lineage>
</organism>
<dbReference type="PANTHER" id="PTHR41386">
    <property type="entry name" value="INTEGRAL MEMBRANE PROTEIN-RELATED"/>
    <property type="match status" value="1"/>
</dbReference>
<proteinExistence type="predicted"/>
<accession>A0A554JCK5</accession>
<comment type="caution">
    <text evidence="2">The sequence shown here is derived from an EMBL/GenBank/DDBJ whole genome shotgun (WGS) entry which is preliminary data.</text>
</comment>
<evidence type="ECO:0000313" key="3">
    <source>
        <dbReference type="Proteomes" id="UP000316253"/>
    </source>
</evidence>
<feature type="transmembrane region" description="Helical" evidence="1">
    <location>
        <begin position="59"/>
        <end position="82"/>
    </location>
</feature>
<gene>
    <name evidence="2" type="ORF">CEO22_256</name>
</gene>
<reference evidence="2 3" key="1">
    <citation type="submission" date="2017-08" db="EMBL/GenBank/DDBJ databases">
        <title>Mechanisms for carbon and nitrogen cycling indicate functional differentiation within the Candidate Phyla Radiation.</title>
        <authorList>
            <person name="Danczak R.E."/>
            <person name="Johnston M.D."/>
            <person name="Kenah C."/>
            <person name="Slattery M."/>
            <person name="Wrighton K.C."/>
            <person name="Wilkins M.J."/>
        </authorList>
    </citation>
    <scope>NUCLEOTIDE SEQUENCE [LARGE SCALE GENOMIC DNA]</scope>
    <source>
        <strain evidence="2">Gr01-1014_85</strain>
    </source>
</reference>
<evidence type="ECO:0000256" key="1">
    <source>
        <dbReference type="SAM" id="Phobius"/>
    </source>
</evidence>
<evidence type="ECO:0000313" key="2">
    <source>
        <dbReference type="EMBL" id="TSC66020.1"/>
    </source>
</evidence>